<dbReference type="GO" id="GO:0008360">
    <property type="term" value="P:regulation of cell shape"/>
    <property type="evidence" value="ECO:0007669"/>
    <property type="project" value="UniProtKB-KW"/>
</dbReference>
<feature type="transmembrane region" description="Helical" evidence="10">
    <location>
        <begin position="163"/>
        <end position="184"/>
    </location>
</feature>
<feature type="transmembrane region" description="Helical" evidence="10">
    <location>
        <begin position="383"/>
        <end position="402"/>
    </location>
</feature>
<dbReference type="Pfam" id="PF03023">
    <property type="entry name" value="MurJ"/>
    <property type="match status" value="1"/>
</dbReference>
<protein>
    <submittedName>
        <fullName evidence="11">Peptidoglycan biosynthesis protein MviN/MurJ (Putative lipid II flippase)</fullName>
    </submittedName>
</protein>
<comment type="function">
    <text evidence="8">Involved in peptidoglycan biosynthesis. Transports lipid-linked peptidoglycan precursors from the inner to the outer leaflet of the cytoplasmic membrane.</text>
</comment>
<feature type="transmembrane region" description="Helical" evidence="10">
    <location>
        <begin position="409"/>
        <end position="428"/>
    </location>
</feature>
<evidence type="ECO:0000256" key="3">
    <source>
        <dbReference type="ARBA" id="ARBA00022692"/>
    </source>
</evidence>
<proteinExistence type="inferred from homology"/>
<feature type="transmembrane region" description="Helical" evidence="10">
    <location>
        <begin position="336"/>
        <end position="363"/>
    </location>
</feature>
<evidence type="ECO:0000256" key="6">
    <source>
        <dbReference type="ARBA" id="ARBA00022989"/>
    </source>
</evidence>
<feature type="transmembrane region" description="Helical" evidence="10">
    <location>
        <begin position="434"/>
        <end position="457"/>
    </location>
</feature>
<keyword evidence="4" id="KW-0133">Cell shape</keyword>
<keyword evidence="5" id="KW-0573">Peptidoglycan synthesis</keyword>
<evidence type="ECO:0000256" key="8">
    <source>
        <dbReference type="ARBA" id="ARBA00060041"/>
    </source>
</evidence>
<dbReference type="Proteomes" id="UP000252884">
    <property type="component" value="Unassembled WGS sequence"/>
</dbReference>
<evidence type="ECO:0000256" key="1">
    <source>
        <dbReference type="ARBA" id="ARBA00004651"/>
    </source>
</evidence>
<evidence type="ECO:0000256" key="7">
    <source>
        <dbReference type="ARBA" id="ARBA00023136"/>
    </source>
</evidence>
<keyword evidence="2" id="KW-1003">Cell membrane</keyword>
<dbReference type="EMBL" id="QPJK01000002">
    <property type="protein sequence ID" value="RCW73911.1"/>
    <property type="molecule type" value="Genomic_DNA"/>
</dbReference>
<feature type="transmembrane region" description="Helical" evidence="10">
    <location>
        <begin position="255"/>
        <end position="276"/>
    </location>
</feature>
<feature type="transmembrane region" description="Helical" evidence="10">
    <location>
        <begin position="191"/>
        <end position="210"/>
    </location>
</feature>
<feature type="transmembrane region" description="Helical" evidence="10">
    <location>
        <begin position="296"/>
        <end position="315"/>
    </location>
</feature>
<name>A0A368Y0U2_9BURK</name>
<gene>
    <name evidence="11" type="ORF">DES41_102228</name>
</gene>
<comment type="similarity">
    <text evidence="9">Belongs to the MurJ/MviN family.</text>
</comment>
<feature type="transmembrane region" description="Helical" evidence="10">
    <location>
        <begin position="216"/>
        <end position="235"/>
    </location>
</feature>
<keyword evidence="3 10" id="KW-0812">Transmembrane</keyword>
<comment type="caution">
    <text evidence="11">The sequence shown here is derived from an EMBL/GenBank/DDBJ whole genome shotgun (WGS) entry which is preliminary data.</text>
</comment>
<dbReference type="AlphaFoldDB" id="A0A368Y0U2"/>
<accession>A0A368Y0U2</accession>
<keyword evidence="6 10" id="KW-1133">Transmembrane helix</keyword>
<dbReference type="InterPro" id="IPR004268">
    <property type="entry name" value="MurJ"/>
</dbReference>
<feature type="transmembrane region" description="Helical" evidence="10">
    <location>
        <begin position="74"/>
        <end position="99"/>
    </location>
</feature>
<evidence type="ECO:0000256" key="4">
    <source>
        <dbReference type="ARBA" id="ARBA00022960"/>
    </source>
</evidence>
<evidence type="ECO:0000313" key="12">
    <source>
        <dbReference type="Proteomes" id="UP000252884"/>
    </source>
</evidence>
<dbReference type="GO" id="GO:0005886">
    <property type="term" value="C:plasma membrane"/>
    <property type="evidence" value="ECO:0007669"/>
    <property type="project" value="UniProtKB-SubCell"/>
</dbReference>
<reference evidence="11 12" key="1">
    <citation type="submission" date="2018-07" db="EMBL/GenBank/DDBJ databases">
        <title>Genomic Encyclopedia of Type Strains, Phase IV (KMG-IV): sequencing the most valuable type-strain genomes for metagenomic binning, comparative biology and taxonomic classification.</title>
        <authorList>
            <person name="Goeker M."/>
        </authorList>
    </citation>
    <scope>NUCLEOTIDE SEQUENCE [LARGE SCALE GENOMIC DNA]</scope>
    <source>
        <strain evidence="11 12">DSM 21634</strain>
    </source>
</reference>
<evidence type="ECO:0000256" key="9">
    <source>
        <dbReference type="ARBA" id="ARBA00061532"/>
    </source>
</evidence>
<evidence type="ECO:0000256" key="2">
    <source>
        <dbReference type="ARBA" id="ARBA00022475"/>
    </source>
</evidence>
<comment type="subcellular location">
    <subcellularLocation>
        <location evidence="1">Cell membrane</location>
        <topology evidence="1">Multi-pass membrane protein</topology>
    </subcellularLocation>
</comment>
<dbReference type="PANTHER" id="PTHR43486">
    <property type="entry name" value="LIPID II FLIPPASE MURJ-RELATED"/>
    <property type="match status" value="1"/>
</dbReference>
<dbReference type="PANTHER" id="PTHR43486:SF1">
    <property type="entry name" value="LIPID II FLIPPASE MURJ-RELATED"/>
    <property type="match status" value="1"/>
</dbReference>
<evidence type="ECO:0000256" key="5">
    <source>
        <dbReference type="ARBA" id="ARBA00022984"/>
    </source>
</evidence>
<organism evidence="11 12">
    <name type="scientific">Pseudorhodoferax soli</name>
    <dbReference type="NCBI Taxonomy" id="545864"/>
    <lineage>
        <taxon>Bacteria</taxon>
        <taxon>Pseudomonadati</taxon>
        <taxon>Pseudomonadota</taxon>
        <taxon>Betaproteobacteria</taxon>
        <taxon>Burkholderiales</taxon>
        <taxon>Comamonadaceae</taxon>
    </lineage>
</organism>
<evidence type="ECO:0000313" key="11">
    <source>
        <dbReference type="EMBL" id="RCW73911.1"/>
    </source>
</evidence>
<keyword evidence="12" id="KW-1185">Reference proteome</keyword>
<feature type="transmembrane region" description="Helical" evidence="10">
    <location>
        <begin position="120"/>
        <end position="143"/>
    </location>
</feature>
<keyword evidence="7 10" id="KW-0472">Membrane</keyword>
<dbReference type="GO" id="GO:0009252">
    <property type="term" value="P:peptidoglycan biosynthetic process"/>
    <property type="evidence" value="ECO:0007669"/>
    <property type="project" value="UniProtKB-KW"/>
</dbReference>
<sequence length="469" mass="49893">MARCGPMAEPAADDNGVQTAAPGLLSRAEAHRSIVHGVVWVSALALLGKLASAAKEMAVAWRHGTSAAVDAYLFTYNLIAWPIAVWFGVLLAVLVPLLSRLQIDRSAEARSQARLFRAELLGTSMLLAGALGLATWAALQLILGAGWTGLPAGTAHLARDASAPMAALVPLGMLVCLLSSWMLAQGRHSNTLMESLPAIVIMASVLLWPSRAIGPLVWGTVAGFGLQLACLTLALRRQNGIVPPRLGLRASHWPAFWRGFGPMLFSQSLLVTAVLVDQFSAIHLPVGSVATLSYANRILALLIAVGVTAVSRATLPVFSSAHALEPLVVKQLAERWAWMMFGAGLLVIAGGWLLGGLVVRLLFENGAFGPSDTASVTRVLQHGLLQLPFYFSGIVMMSWLSALGRYRGILVVSAGALALKIAANFWLAPRVGLVGIQWSTAAMHAFFLLGLQVVMLWPSAGWRQRRTPP</sequence>
<evidence type="ECO:0000256" key="10">
    <source>
        <dbReference type="SAM" id="Phobius"/>
    </source>
</evidence>